<proteinExistence type="evidence at transcript level"/>
<dbReference type="AlphaFoldDB" id="B8A1A0"/>
<name>B8A1A0_MAIZE</name>
<protein>
    <submittedName>
        <fullName evidence="2">Uncharacterized protein</fullName>
    </submittedName>
</protein>
<dbReference type="EMBL" id="BT055342">
    <property type="protein sequence ID" value="ACL53949.1"/>
    <property type="molecule type" value="mRNA"/>
</dbReference>
<keyword evidence="1" id="KW-1133">Transmembrane helix</keyword>
<sequence length="98" mass="10796">MKEGDFEIFGTVVAAVVVAGLLMELGTVIVAALTLAPRQFARLLHVAASKVLSCHSLELRAQSYVASSRSSLKKCIHEISEHEFRDNNVAMNKNWLQK</sequence>
<keyword evidence="1" id="KW-0812">Transmembrane</keyword>
<organism evidence="2">
    <name type="scientific">Zea mays</name>
    <name type="common">Maize</name>
    <dbReference type="NCBI Taxonomy" id="4577"/>
    <lineage>
        <taxon>Eukaryota</taxon>
        <taxon>Viridiplantae</taxon>
        <taxon>Streptophyta</taxon>
        <taxon>Embryophyta</taxon>
        <taxon>Tracheophyta</taxon>
        <taxon>Spermatophyta</taxon>
        <taxon>Magnoliopsida</taxon>
        <taxon>Liliopsida</taxon>
        <taxon>Poales</taxon>
        <taxon>Poaceae</taxon>
        <taxon>PACMAD clade</taxon>
        <taxon>Panicoideae</taxon>
        <taxon>Andropogonodae</taxon>
        <taxon>Andropogoneae</taxon>
        <taxon>Tripsacinae</taxon>
        <taxon>Zea</taxon>
    </lineage>
</organism>
<reference evidence="2" key="1">
    <citation type="journal article" date="2009" name="PLoS Genet.">
        <title>Sequencing, mapping, and analysis of 27,455 maize full-length cDNAs.</title>
        <authorList>
            <person name="Soderlund C."/>
            <person name="Descour A."/>
            <person name="Kudrna D."/>
            <person name="Bomhoff M."/>
            <person name="Boyd L."/>
            <person name="Currie J."/>
            <person name="Angelova A."/>
            <person name="Collura K."/>
            <person name="Wissotski M."/>
            <person name="Ashley E."/>
            <person name="Morrow D."/>
            <person name="Fernandes J."/>
            <person name="Walbot V."/>
            <person name="Yu Y."/>
        </authorList>
    </citation>
    <scope>NUCLEOTIDE SEQUENCE</scope>
    <source>
        <strain evidence="2">B73</strain>
    </source>
</reference>
<accession>B8A1A0</accession>
<keyword evidence="1" id="KW-0472">Membrane</keyword>
<evidence type="ECO:0000256" key="1">
    <source>
        <dbReference type="SAM" id="Phobius"/>
    </source>
</evidence>
<feature type="transmembrane region" description="Helical" evidence="1">
    <location>
        <begin position="12"/>
        <end position="35"/>
    </location>
</feature>
<evidence type="ECO:0000313" key="2">
    <source>
        <dbReference type="EMBL" id="ACL53949.1"/>
    </source>
</evidence>